<feature type="signal peptide" evidence="1">
    <location>
        <begin position="1"/>
        <end position="24"/>
    </location>
</feature>
<evidence type="ECO:0000256" key="1">
    <source>
        <dbReference type="SAM" id="SignalP"/>
    </source>
</evidence>
<proteinExistence type="predicted"/>
<dbReference type="InterPro" id="IPR011055">
    <property type="entry name" value="Dup_hybrid_motif"/>
</dbReference>
<dbReference type="Gene3D" id="2.70.70.10">
    <property type="entry name" value="Glucose Permease (Domain IIA)"/>
    <property type="match status" value="1"/>
</dbReference>
<dbReference type="SUPFAM" id="SSF51261">
    <property type="entry name" value="Duplicated hybrid motif"/>
    <property type="match status" value="1"/>
</dbReference>
<keyword evidence="1" id="KW-0732">Signal</keyword>
<dbReference type="InterPro" id="IPR016047">
    <property type="entry name" value="M23ase_b-sheet_dom"/>
</dbReference>
<gene>
    <name evidence="3" type="ORF">ACFFGN_16910</name>
</gene>
<dbReference type="RefSeq" id="WP_380048502.1">
    <property type="nucleotide sequence ID" value="NZ_JBHLTC010000018.1"/>
</dbReference>
<feature type="domain" description="M23ase beta-sheet core" evidence="2">
    <location>
        <begin position="174"/>
        <end position="265"/>
    </location>
</feature>
<dbReference type="CDD" id="cd12797">
    <property type="entry name" value="M23_peptidase"/>
    <property type="match status" value="1"/>
</dbReference>
<dbReference type="Pfam" id="PF01551">
    <property type="entry name" value="Peptidase_M23"/>
    <property type="match status" value="1"/>
</dbReference>
<evidence type="ECO:0000259" key="2">
    <source>
        <dbReference type="Pfam" id="PF01551"/>
    </source>
</evidence>
<protein>
    <submittedName>
        <fullName evidence="3">Peptidoglycan DD-metalloendopeptidase family protein</fullName>
    </submittedName>
</protein>
<accession>A0ABV6QP48</accession>
<organism evidence="3 4">
    <name type="scientific">Kribbella deserti</name>
    <dbReference type="NCBI Taxonomy" id="1926257"/>
    <lineage>
        <taxon>Bacteria</taxon>
        <taxon>Bacillati</taxon>
        <taxon>Actinomycetota</taxon>
        <taxon>Actinomycetes</taxon>
        <taxon>Propionibacteriales</taxon>
        <taxon>Kribbellaceae</taxon>
        <taxon>Kribbella</taxon>
    </lineage>
</organism>
<keyword evidence="4" id="KW-1185">Reference proteome</keyword>
<reference evidence="3 4" key="1">
    <citation type="submission" date="2024-09" db="EMBL/GenBank/DDBJ databases">
        <authorList>
            <person name="Sun Q."/>
            <person name="Mori K."/>
        </authorList>
    </citation>
    <scope>NUCLEOTIDE SEQUENCE [LARGE SCALE GENOMIC DNA]</scope>
    <source>
        <strain evidence="3 4">CGMCC 1.15906</strain>
    </source>
</reference>
<comment type="caution">
    <text evidence="3">The sequence shown here is derived from an EMBL/GenBank/DDBJ whole genome shotgun (WGS) entry which is preliminary data.</text>
</comment>
<sequence length="392" mass="40373">MRIRWIAVLSAGVLVSATATTAVAQSAPTTESAAPPSLEQVVTGKVNAAAKKSAKRAGTQVNVSRRSGDWVFGTAVAVTPRGEDNHPEGWLFVARKDATGWQVGFEGEQAFAELSAASPVVTAKEKPLFNQTAFAPQAAGGDYRTGMRLPFAVGHSWTMPGGSHGWGGSETPYSAIDLAGGNGQVLAARGGTAYTMCGNGKGWIRVIHDRGYATDYYHLHNNIAANGLAVSEGTFLGNIGTDISCGGAAGGAHVHFALRQNSAYVGIAGHNLGGWVFQNASTAYNGWALHGSTQRNPGGSLYNYGALGFTQGVIDAFGGGTVNKRTGPGTGYALAGSVADGTTVNISCSKTGTSHTGRWGASSLWNRLSDGTWVSDAFMWTGLSGPVNGTCP</sequence>
<evidence type="ECO:0000313" key="3">
    <source>
        <dbReference type="EMBL" id="MFC0625761.1"/>
    </source>
</evidence>
<evidence type="ECO:0000313" key="4">
    <source>
        <dbReference type="Proteomes" id="UP001589890"/>
    </source>
</evidence>
<dbReference type="EMBL" id="JBHLTC010000018">
    <property type="protein sequence ID" value="MFC0625761.1"/>
    <property type="molecule type" value="Genomic_DNA"/>
</dbReference>
<feature type="chain" id="PRO_5046909382" evidence="1">
    <location>
        <begin position="25"/>
        <end position="392"/>
    </location>
</feature>
<dbReference type="Proteomes" id="UP001589890">
    <property type="component" value="Unassembled WGS sequence"/>
</dbReference>
<name>A0ABV6QP48_9ACTN</name>